<keyword evidence="3" id="KW-1185">Reference proteome</keyword>
<feature type="non-terminal residue" evidence="2">
    <location>
        <position position="70"/>
    </location>
</feature>
<dbReference type="EMBL" id="JAMKFB020000004">
    <property type="protein sequence ID" value="KAL0195905.1"/>
    <property type="molecule type" value="Genomic_DNA"/>
</dbReference>
<feature type="region of interest" description="Disordered" evidence="1">
    <location>
        <begin position="1"/>
        <end position="26"/>
    </location>
</feature>
<protein>
    <submittedName>
        <fullName evidence="2">Uncharacterized protein</fullName>
    </submittedName>
</protein>
<gene>
    <name evidence="2" type="ORF">M9458_009477</name>
</gene>
<sequence>PRLQAGDAPSYAPPRSSAGTTARYGDPSRLLYTAPLRRAAASGRKVGFRRRGQSDGDILAKNVHADDISG</sequence>
<comment type="caution">
    <text evidence="2">The sequence shown here is derived from an EMBL/GenBank/DDBJ whole genome shotgun (WGS) entry which is preliminary data.</text>
</comment>
<feature type="non-terminal residue" evidence="2">
    <location>
        <position position="1"/>
    </location>
</feature>
<accession>A0ABD0REH7</accession>
<proteinExistence type="predicted"/>
<evidence type="ECO:0000256" key="1">
    <source>
        <dbReference type="SAM" id="MobiDB-lite"/>
    </source>
</evidence>
<reference evidence="2 3" key="1">
    <citation type="submission" date="2024-05" db="EMBL/GenBank/DDBJ databases">
        <title>Genome sequencing and assembly of Indian major carp, Cirrhinus mrigala (Hamilton, 1822).</title>
        <authorList>
            <person name="Mohindra V."/>
            <person name="Chowdhury L.M."/>
            <person name="Lal K."/>
            <person name="Jena J.K."/>
        </authorList>
    </citation>
    <scope>NUCLEOTIDE SEQUENCE [LARGE SCALE GENOMIC DNA]</scope>
    <source>
        <strain evidence="2">CM1030</strain>
        <tissue evidence="2">Blood</tissue>
    </source>
</reference>
<evidence type="ECO:0000313" key="3">
    <source>
        <dbReference type="Proteomes" id="UP001529510"/>
    </source>
</evidence>
<name>A0ABD0REH7_CIRMR</name>
<dbReference type="AlphaFoldDB" id="A0ABD0REH7"/>
<dbReference type="Proteomes" id="UP001529510">
    <property type="component" value="Unassembled WGS sequence"/>
</dbReference>
<organism evidence="2 3">
    <name type="scientific">Cirrhinus mrigala</name>
    <name type="common">Mrigala</name>
    <dbReference type="NCBI Taxonomy" id="683832"/>
    <lineage>
        <taxon>Eukaryota</taxon>
        <taxon>Metazoa</taxon>
        <taxon>Chordata</taxon>
        <taxon>Craniata</taxon>
        <taxon>Vertebrata</taxon>
        <taxon>Euteleostomi</taxon>
        <taxon>Actinopterygii</taxon>
        <taxon>Neopterygii</taxon>
        <taxon>Teleostei</taxon>
        <taxon>Ostariophysi</taxon>
        <taxon>Cypriniformes</taxon>
        <taxon>Cyprinidae</taxon>
        <taxon>Labeoninae</taxon>
        <taxon>Labeonini</taxon>
        <taxon>Cirrhinus</taxon>
    </lineage>
</organism>
<evidence type="ECO:0000313" key="2">
    <source>
        <dbReference type="EMBL" id="KAL0195905.1"/>
    </source>
</evidence>